<dbReference type="Pfam" id="PF01764">
    <property type="entry name" value="Lipase_3"/>
    <property type="match status" value="1"/>
</dbReference>
<dbReference type="OMA" id="NTFARYN"/>
<protein>
    <recommendedName>
        <fullName evidence="7">G domain-containing protein</fullName>
    </recommendedName>
</protein>
<dbReference type="InterPro" id="IPR006073">
    <property type="entry name" value="GTP-bd"/>
</dbReference>
<dbReference type="PANTHER" id="PTHR14143">
    <property type="entry name" value="INTERFERON-INDUCIBLE GTPASE FAMILY MEMBER"/>
    <property type="match status" value="1"/>
</dbReference>
<dbReference type="InterPro" id="IPR029058">
    <property type="entry name" value="AB_hydrolase_fold"/>
</dbReference>
<dbReference type="Pfam" id="PF01926">
    <property type="entry name" value="MMR_HSR1"/>
    <property type="match status" value="1"/>
</dbReference>
<feature type="compositionally biased region" description="Acidic residues" evidence="1">
    <location>
        <begin position="758"/>
        <end position="774"/>
    </location>
</feature>
<evidence type="ECO:0000313" key="6">
    <source>
        <dbReference type="Proteomes" id="UP000244005"/>
    </source>
</evidence>
<name>A0A2R6XDA2_MARPO</name>
<feature type="domain" description="G" evidence="4">
    <location>
        <begin position="735"/>
        <end position="863"/>
    </location>
</feature>
<accession>A0A2R6XDA2</accession>
<dbReference type="GO" id="GO:0005525">
    <property type="term" value="F:GTP binding"/>
    <property type="evidence" value="ECO:0007669"/>
    <property type="project" value="InterPro"/>
</dbReference>
<gene>
    <name evidence="5" type="ORF">MARPO_0022s0173</name>
</gene>
<feature type="transmembrane region" description="Helical" evidence="2">
    <location>
        <begin position="614"/>
        <end position="634"/>
    </location>
</feature>
<dbReference type="Gene3D" id="3.40.50.1820">
    <property type="entry name" value="alpha/beta hydrolase"/>
    <property type="match status" value="1"/>
</dbReference>
<feature type="transmembrane region" description="Helical" evidence="2">
    <location>
        <begin position="590"/>
        <end position="608"/>
    </location>
</feature>
<reference evidence="6" key="1">
    <citation type="journal article" date="2017" name="Cell">
        <title>Insights into land plant evolution garnered from the Marchantia polymorpha genome.</title>
        <authorList>
            <person name="Bowman J.L."/>
            <person name="Kohchi T."/>
            <person name="Yamato K.T."/>
            <person name="Jenkins J."/>
            <person name="Shu S."/>
            <person name="Ishizaki K."/>
            <person name="Yamaoka S."/>
            <person name="Nishihama R."/>
            <person name="Nakamura Y."/>
            <person name="Berger F."/>
            <person name="Adam C."/>
            <person name="Aki S.S."/>
            <person name="Althoff F."/>
            <person name="Araki T."/>
            <person name="Arteaga-Vazquez M.A."/>
            <person name="Balasubrmanian S."/>
            <person name="Barry K."/>
            <person name="Bauer D."/>
            <person name="Boehm C.R."/>
            <person name="Briginshaw L."/>
            <person name="Caballero-Perez J."/>
            <person name="Catarino B."/>
            <person name="Chen F."/>
            <person name="Chiyoda S."/>
            <person name="Chovatia M."/>
            <person name="Davies K.M."/>
            <person name="Delmans M."/>
            <person name="Demura T."/>
            <person name="Dierschke T."/>
            <person name="Dolan L."/>
            <person name="Dorantes-Acosta A.E."/>
            <person name="Eklund D.M."/>
            <person name="Florent S.N."/>
            <person name="Flores-Sandoval E."/>
            <person name="Fujiyama A."/>
            <person name="Fukuzawa H."/>
            <person name="Galik B."/>
            <person name="Grimanelli D."/>
            <person name="Grimwood J."/>
            <person name="Grossniklaus U."/>
            <person name="Hamada T."/>
            <person name="Haseloff J."/>
            <person name="Hetherington A.J."/>
            <person name="Higo A."/>
            <person name="Hirakawa Y."/>
            <person name="Hundley H.N."/>
            <person name="Ikeda Y."/>
            <person name="Inoue K."/>
            <person name="Inoue S.I."/>
            <person name="Ishida S."/>
            <person name="Jia Q."/>
            <person name="Kakita M."/>
            <person name="Kanazawa T."/>
            <person name="Kawai Y."/>
            <person name="Kawashima T."/>
            <person name="Kennedy M."/>
            <person name="Kinose K."/>
            <person name="Kinoshita T."/>
            <person name="Kohara Y."/>
            <person name="Koide E."/>
            <person name="Komatsu K."/>
            <person name="Kopischke S."/>
            <person name="Kubo M."/>
            <person name="Kyozuka J."/>
            <person name="Lagercrantz U."/>
            <person name="Lin S.S."/>
            <person name="Lindquist E."/>
            <person name="Lipzen A.M."/>
            <person name="Lu C.W."/>
            <person name="De Luna E."/>
            <person name="Martienssen R.A."/>
            <person name="Minamino N."/>
            <person name="Mizutani M."/>
            <person name="Mizutani M."/>
            <person name="Mochizuki N."/>
            <person name="Monte I."/>
            <person name="Mosher R."/>
            <person name="Nagasaki H."/>
            <person name="Nakagami H."/>
            <person name="Naramoto S."/>
            <person name="Nishitani K."/>
            <person name="Ohtani M."/>
            <person name="Okamoto T."/>
            <person name="Okumura M."/>
            <person name="Phillips J."/>
            <person name="Pollak B."/>
            <person name="Reinders A."/>
            <person name="Rovekamp M."/>
            <person name="Sano R."/>
            <person name="Sawa S."/>
            <person name="Schmid M.W."/>
            <person name="Shirakawa M."/>
            <person name="Solano R."/>
            <person name="Spunde A."/>
            <person name="Suetsugu N."/>
            <person name="Sugano S."/>
            <person name="Sugiyama A."/>
            <person name="Sun R."/>
            <person name="Suzuki Y."/>
            <person name="Takenaka M."/>
            <person name="Takezawa D."/>
            <person name="Tomogane H."/>
            <person name="Tsuzuki M."/>
            <person name="Ueda T."/>
            <person name="Umeda M."/>
            <person name="Ward J.M."/>
            <person name="Watanabe Y."/>
            <person name="Yazaki K."/>
            <person name="Yokoyama R."/>
            <person name="Yoshitake Y."/>
            <person name="Yotsui I."/>
            <person name="Zachgo S."/>
            <person name="Schmutz J."/>
        </authorList>
    </citation>
    <scope>NUCLEOTIDE SEQUENCE [LARGE SCALE GENOMIC DNA]</scope>
    <source>
        <strain evidence="6">Tak-1</strain>
    </source>
</reference>
<keyword evidence="2" id="KW-0472">Membrane</keyword>
<dbReference type="OrthoDB" id="426718at2759"/>
<dbReference type="GO" id="GO:0006629">
    <property type="term" value="P:lipid metabolic process"/>
    <property type="evidence" value="ECO:0007669"/>
    <property type="project" value="InterPro"/>
</dbReference>
<evidence type="ECO:0000313" key="5">
    <source>
        <dbReference type="EMBL" id="PTQ44087.1"/>
    </source>
</evidence>
<dbReference type="InterPro" id="IPR027417">
    <property type="entry name" value="P-loop_NTPase"/>
</dbReference>
<proteinExistence type="predicted"/>
<keyword evidence="2" id="KW-1133">Transmembrane helix</keyword>
<feature type="domain" description="Fungal lipase-type" evidence="3">
    <location>
        <begin position="82"/>
        <end position="236"/>
    </location>
</feature>
<dbReference type="SUPFAM" id="SSF52540">
    <property type="entry name" value="P-loop containing nucleoside triphosphate hydrolases"/>
    <property type="match status" value="1"/>
</dbReference>
<dbReference type="Proteomes" id="UP000244005">
    <property type="component" value="Unassembled WGS sequence"/>
</dbReference>
<dbReference type="SUPFAM" id="SSF53474">
    <property type="entry name" value="alpha/beta-Hydrolases"/>
    <property type="match status" value="1"/>
</dbReference>
<keyword evidence="2" id="KW-0812">Transmembrane</keyword>
<evidence type="ECO:0000256" key="1">
    <source>
        <dbReference type="SAM" id="MobiDB-lite"/>
    </source>
</evidence>
<keyword evidence="6" id="KW-1185">Reference proteome</keyword>
<sequence length="948" mass="105879">MSSDSSSDQEDSVRAKDRQRAAVCCVALYQELEVGKSNTFARYNDLNFGEVILGPALSKQKPRILIATAYDFVNGVYVLTKYVAFKGSSALETLFDIADSQLQCLPTRATMKGHIHNGYFNTLKDDLPGPVELMAFCANLDLSSQTSDREDRTIFCGHGIGGALSHVAMLSLLFSLFGNDPEEMKNLSHENFLSIAFGAPLFLDEEARDFFSDSGQMPVESRFFNYNNEEDPVPLMLRKLGAYPSDPVLHKKLNSKLQTILVESGSECFPESSGRSGKKLTMPPALRVEDADTELKRLRSIPCPRGRRYAAFGRVSATQPNPKPKYLDNFTLSWTQDSFKNHAMTYYELNVLRHLLQYSGVPVPNVAEGLPPKVDEAFLTIISGQQRGDVNSAKLEVVGYNLGLCLRKKCAVSDFEEKWEITRVEQNSIVFRNKAKLTTREVKLLTSNQTTVNVKVKTMFGETEWHQVNRKASGTGSHVINELKHVIGKIVILDSVQETSADSSSKERIRVLKQHLKMAAEITGRKETQDALQQFTSGLDNLKKSVFDRRKEADPFIDSVSNYLNQTTLSIKLPPLIGTSEKRQRFFRRGLGGLSVVTLYVALAVIVSVSTMGIAIPLAAGGFVVGVAAFILSYRKEIKLEDYDQIVKFIYASLSPEQTLLPGDKNVADYEREIVKKARACDSDGTCVDPYKWIHKVEHELKAQDLETKKTVMDFVNLMLAIDTAHKVAKEEKVLAVVGPENVGKSTLINILRNGAPDLEEDSDDDEDDDEEADAASTGYTTHTDDPKGYRVNALGNLVAVDFPGMGAAHDRKPLSTMWEAFEQLPDLCLVLMRFNGDVTADCANVPKEVRKKLCDRIVLVVNHVDGIMKGNQFAKIWKEYPPEKMEALREGFMKNSDNMLDSVMLTSMRPVRDLFEEEITKLRERGIMLRPELLEHIRFLVLTIASS</sequence>
<evidence type="ECO:0000259" key="3">
    <source>
        <dbReference type="Pfam" id="PF01764"/>
    </source>
</evidence>
<dbReference type="PANTHER" id="PTHR14143:SF1">
    <property type="entry name" value="IRG-TYPE G DOMAIN-CONTAINING PROTEIN"/>
    <property type="match status" value="1"/>
</dbReference>
<dbReference type="InterPro" id="IPR002921">
    <property type="entry name" value="Fungal_lipase-type"/>
</dbReference>
<dbReference type="AlphaFoldDB" id="A0A2R6XDA2"/>
<dbReference type="Gene3D" id="3.40.50.300">
    <property type="entry name" value="P-loop containing nucleotide triphosphate hydrolases"/>
    <property type="match status" value="1"/>
</dbReference>
<dbReference type="CDD" id="cd00882">
    <property type="entry name" value="Ras_like_GTPase"/>
    <property type="match status" value="1"/>
</dbReference>
<evidence type="ECO:0000259" key="4">
    <source>
        <dbReference type="Pfam" id="PF01926"/>
    </source>
</evidence>
<organism evidence="5 6">
    <name type="scientific">Marchantia polymorpha</name>
    <name type="common">Common liverwort</name>
    <name type="synonym">Marchantia aquatica</name>
    <dbReference type="NCBI Taxonomy" id="3197"/>
    <lineage>
        <taxon>Eukaryota</taxon>
        <taxon>Viridiplantae</taxon>
        <taxon>Streptophyta</taxon>
        <taxon>Embryophyta</taxon>
        <taxon>Marchantiophyta</taxon>
        <taxon>Marchantiopsida</taxon>
        <taxon>Marchantiidae</taxon>
        <taxon>Marchantiales</taxon>
        <taxon>Marchantiaceae</taxon>
        <taxon>Marchantia</taxon>
    </lineage>
</organism>
<evidence type="ECO:0000256" key="2">
    <source>
        <dbReference type="SAM" id="Phobius"/>
    </source>
</evidence>
<dbReference type="Gramene" id="Mp3g03590.1">
    <property type="protein sequence ID" value="Mp3g03590.1.cds"/>
    <property type="gene ID" value="Mp3g03590"/>
</dbReference>
<feature type="region of interest" description="Disordered" evidence="1">
    <location>
        <begin position="754"/>
        <end position="788"/>
    </location>
</feature>
<dbReference type="EMBL" id="KZ772694">
    <property type="protein sequence ID" value="PTQ44087.1"/>
    <property type="molecule type" value="Genomic_DNA"/>
</dbReference>
<evidence type="ECO:0008006" key="7">
    <source>
        <dbReference type="Google" id="ProtNLM"/>
    </source>
</evidence>